<feature type="coiled-coil region" evidence="1">
    <location>
        <begin position="269"/>
        <end position="296"/>
    </location>
</feature>
<feature type="compositionally biased region" description="Basic and acidic residues" evidence="2">
    <location>
        <begin position="628"/>
        <end position="671"/>
    </location>
</feature>
<organism evidence="3 4">
    <name type="scientific">Geodia barretti</name>
    <name type="common">Barrett's horny sponge</name>
    <dbReference type="NCBI Taxonomy" id="519541"/>
    <lineage>
        <taxon>Eukaryota</taxon>
        <taxon>Metazoa</taxon>
        <taxon>Porifera</taxon>
        <taxon>Demospongiae</taxon>
        <taxon>Heteroscleromorpha</taxon>
        <taxon>Tetractinellida</taxon>
        <taxon>Astrophorina</taxon>
        <taxon>Geodiidae</taxon>
        <taxon>Geodia</taxon>
    </lineage>
</organism>
<feature type="compositionally biased region" description="Basic and acidic residues" evidence="2">
    <location>
        <begin position="461"/>
        <end position="477"/>
    </location>
</feature>
<evidence type="ECO:0000256" key="2">
    <source>
        <dbReference type="SAM" id="MobiDB-lite"/>
    </source>
</evidence>
<dbReference type="PANTHER" id="PTHR24112:SF66">
    <property type="entry name" value="LEUCINE-RICH REPEAT, ISOFORM F"/>
    <property type="match status" value="1"/>
</dbReference>
<feature type="region of interest" description="Disordered" evidence="2">
    <location>
        <begin position="314"/>
        <end position="383"/>
    </location>
</feature>
<accession>A0AA35XEQ2</accession>
<feature type="compositionally biased region" description="Low complexity" evidence="2">
    <location>
        <begin position="582"/>
        <end position="597"/>
    </location>
</feature>
<protein>
    <submittedName>
        <fullName evidence="3">F-actin-uncapping protein LRRC16A</fullName>
    </submittedName>
</protein>
<proteinExistence type="predicted"/>
<reference evidence="3" key="1">
    <citation type="submission" date="2023-03" db="EMBL/GenBank/DDBJ databases">
        <authorList>
            <person name="Steffen K."/>
            <person name="Cardenas P."/>
        </authorList>
    </citation>
    <scope>NUCLEOTIDE SEQUENCE</scope>
</reference>
<dbReference type="SUPFAM" id="SSF52047">
    <property type="entry name" value="RNI-like"/>
    <property type="match status" value="1"/>
</dbReference>
<gene>
    <name evidence="3" type="ORF">GBAR_LOCUS30522</name>
</gene>
<feature type="compositionally biased region" description="Basic and acidic residues" evidence="2">
    <location>
        <begin position="690"/>
        <end position="701"/>
    </location>
</feature>
<dbReference type="GO" id="GO:0005886">
    <property type="term" value="C:plasma membrane"/>
    <property type="evidence" value="ECO:0007669"/>
    <property type="project" value="TreeGrafter"/>
</dbReference>
<dbReference type="InterPro" id="IPR051279">
    <property type="entry name" value="PP1-Reg/Actin-Interact_Protein"/>
</dbReference>
<keyword evidence="4" id="KW-1185">Reference proteome</keyword>
<feature type="compositionally biased region" description="Polar residues" evidence="2">
    <location>
        <begin position="901"/>
        <end position="910"/>
    </location>
</feature>
<dbReference type="GO" id="GO:0030027">
    <property type="term" value="C:lamellipodium"/>
    <property type="evidence" value="ECO:0007669"/>
    <property type="project" value="TreeGrafter"/>
</dbReference>
<keyword evidence="1" id="KW-0175">Coiled coil</keyword>
<dbReference type="PANTHER" id="PTHR24112">
    <property type="entry name" value="LEUCINE-RICH REPEAT, ISOFORM F-RELATED"/>
    <property type="match status" value="1"/>
</dbReference>
<dbReference type="Gene3D" id="3.80.10.10">
    <property type="entry name" value="Ribonuclease Inhibitor"/>
    <property type="match status" value="1"/>
</dbReference>
<evidence type="ECO:0000256" key="1">
    <source>
        <dbReference type="SAM" id="Coils"/>
    </source>
</evidence>
<dbReference type="GO" id="GO:0034315">
    <property type="term" value="P:regulation of Arp2/3 complex-mediated actin nucleation"/>
    <property type="evidence" value="ECO:0007669"/>
    <property type="project" value="TreeGrafter"/>
</dbReference>
<feature type="compositionally biased region" description="Basic and acidic residues" evidence="2">
    <location>
        <begin position="913"/>
        <end position="941"/>
    </location>
</feature>
<feature type="compositionally biased region" description="Basic and acidic residues" evidence="2">
    <location>
        <begin position="792"/>
        <end position="805"/>
    </location>
</feature>
<feature type="region of interest" description="Disordered" evidence="2">
    <location>
        <begin position="399"/>
        <end position="960"/>
    </location>
</feature>
<feature type="compositionally biased region" description="Acidic residues" evidence="2">
    <location>
        <begin position="515"/>
        <end position="537"/>
    </location>
</feature>
<evidence type="ECO:0000313" key="3">
    <source>
        <dbReference type="EMBL" id="CAI8056018.1"/>
    </source>
</evidence>
<dbReference type="GO" id="GO:0016477">
    <property type="term" value="P:cell migration"/>
    <property type="evidence" value="ECO:0007669"/>
    <property type="project" value="TreeGrafter"/>
</dbReference>
<dbReference type="EMBL" id="CASHTH010004316">
    <property type="protein sequence ID" value="CAI8056018.1"/>
    <property type="molecule type" value="Genomic_DNA"/>
</dbReference>
<comment type="caution">
    <text evidence="3">The sequence shown here is derived from an EMBL/GenBank/DDBJ whole genome shotgun (WGS) entry which is preliminary data.</text>
</comment>
<name>A0AA35XEQ2_GEOBA</name>
<dbReference type="InterPro" id="IPR032675">
    <property type="entry name" value="LRR_dom_sf"/>
</dbReference>
<feature type="compositionally biased region" description="Basic and acidic residues" evidence="2">
    <location>
        <begin position="885"/>
        <end position="899"/>
    </location>
</feature>
<dbReference type="Proteomes" id="UP001174909">
    <property type="component" value="Unassembled WGS sequence"/>
</dbReference>
<dbReference type="AlphaFoldDB" id="A0AA35XEQ2"/>
<feature type="compositionally biased region" description="Basic and acidic residues" evidence="2">
    <location>
        <begin position="399"/>
        <end position="411"/>
    </location>
</feature>
<evidence type="ECO:0000313" key="4">
    <source>
        <dbReference type="Proteomes" id="UP001174909"/>
    </source>
</evidence>
<sequence>MGNHGARRLAKALLSNCCLREVIWDHNDTSLHGFRDVASSMEHNYTLRVMPIPLYDIGKAAAREPRELETEVQRIQVYLCRNHSDERLKIELAARHRQRLLTATQQSGVVSRELVQLEDLLKWSERGLTGTGTEETEGEELVAEATLIREEANKVVQLTDGLYAPNVEQEQLESVRAQVAELVGELMGALHHEHVQGNSERMVSQSVKACPSLLTDKDRQLLNTLIVSDMGSEFDVAKKTVVHKVVSEIINPISASNLDLAATISEYLVDKTLAKLEKINSKLIKLQKALQKKTSSGATPDQKVSRAFTFRVEGEESQPKVKRRRPISTFSDSIDLPSGPLETEAPQLQHIVKSRPKPARLQKGGGANRRPHKPAHLAQAKDEVDVGDFVKAVKDAEQNSLRAAKEDEKKGTRGTVPKTPLPLPAETKTKVAESNAETDAAAGKEPPSLSISPPPPPASSSEEKTEGEKEVDVNEEKEKEEEEEEVVEETDEEGAKKEDNVESEEMESEVKEEPVGEDDDSEEREETEGEVVEEEPSSPESASEKVTFKTAGRSPPLTPPPSPPHDTLSPPLVSTPGRAIDDSTSTNDTAADESSSSLEIPTAPNKEPSPSPSEEGVAKDRKKSRKETKKEEKERKEREREEREREKKEREEREREEREKQKKADKKKSTEDLLGVDGGRSPLEASPSRSIDKRKSKTVRENRKKSGLSKLFSRPKAKEEGDEEDGVTSDPEATLEPHKSPRRQTTSPTKGSEEEREAEDRVSMTPELQKKAPPPVRKKPVKSKSVDFGMEMGKDENGEEGEKRWRPVGGVAAMPFPGLAPSQLTGVLKSRPSPQQRSKPSSEESSPALSEKISSDSTHHSSPLTTHKTPPIAPRPRPKPKPRKSGVDVKEKEETKEEEGSSQATPTVTSDPAEGKGEKSEGGEVKEGGGEEGEGEKKAPLEDGLGSEEGVAESKSETLV</sequence>
<feature type="compositionally biased region" description="Acidic residues" evidence="2">
    <location>
        <begin position="478"/>
        <end position="492"/>
    </location>
</feature>
<feature type="compositionally biased region" description="Low complexity" evidence="2">
    <location>
        <begin position="829"/>
        <end position="847"/>
    </location>
</feature>